<keyword evidence="3" id="KW-1185">Reference proteome</keyword>
<dbReference type="RefSeq" id="WP_213436977.1">
    <property type="nucleotide sequence ID" value="NZ_AP024545.1"/>
</dbReference>
<feature type="compositionally biased region" description="Basic and acidic residues" evidence="1">
    <location>
        <begin position="27"/>
        <end position="36"/>
    </location>
</feature>
<gene>
    <name evidence="2" type="ORF">LYSCAS_13300</name>
</gene>
<protein>
    <submittedName>
        <fullName evidence="2">Uncharacterized protein</fullName>
    </submittedName>
</protein>
<evidence type="ECO:0000256" key="1">
    <source>
        <dbReference type="SAM" id="MobiDB-lite"/>
    </source>
</evidence>
<reference evidence="2 3" key="1">
    <citation type="submission" date="2021-03" db="EMBL/GenBank/DDBJ databases">
        <title>Complete Genome Sequences of Two Lysobacter Strains Isolated from Sea Water (Lysobacter caseinilyticus) and Soil (Lysobacter helvus) in South Korea.</title>
        <authorList>
            <person name="Watanabe Y."/>
            <person name="Arakawa K."/>
        </authorList>
    </citation>
    <scope>NUCLEOTIDE SEQUENCE [LARGE SCALE GENOMIC DNA]</scope>
    <source>
        <strain evidence="2 3">KVB24</strain>
    </source>
</reference>
<proteinExistence type="predicted"/>
<accession>A0ABM7Q4R6</accession>
<evidence type="ECO:0000313" key="3">
    <source>
        <dbReference type="Proteomes" id="UP000681317"/>
    </source>
</evidence>
<dbReference type="EMBL" id="AP024545">
    <property type="protein sequence ID" value="BCT92306.1"/>
    <property type="molecule type" value="Genomic_DNA"/>
</dbReference>
<dbReference type="Proteomes" id="UP000681317">
    <property type="component" value="Chromosome"/>
</dbReference>
<sequence>MHNKHSHRIVEKTAENRFLQHQPVDADEARSHHVAEDEAPPVPAAAELTDADRKDANA</sequence>
<feature type="region of interest" description="Disordered" evidence="1">
    <location>
        <begin position="1"/>
        <end position="58"/>
    </location>
</feature>
<evidence type="ECO:0000313" key="2">
    <source>
        <dbReference type="EMBL" id="BCT92306.1"/>
    </source>
</evidence>
<name>A0ABM7Q4R6_9GAMM</name>
<organism evidence="2 3">
    <name type="scientific">Noviluteimonas caseinilytica</name>
    <dbReference type="NCBI Taxonomy" id="2675101"/>
    <lineage>
        <taxon>Bacteria</taxon>
        <taxon>Pseudomonadati</taxon>
        <taxon>Pseudomonadota</taxon>
        <taxon>Gammaproteobacteria</taxon>
        <taxon>Lysobacterales</taxon>
        <taxon>Lysobacteraceae</taxon>
        <taxon>Noviluteimonas</taxon>
    </lineage>
</organism>